<evidence type="ECO:0000256" key="5">
    <source>
        <dbReference type="ARBA" id="ARBA00022692"/>
    </source>
</evidence>
<feature type="transmembrane region" description="Helical" evidence="8">
    <location>
        <begin position="7"/>
        <end position="26"/>
    </location>
</feature>
<reference evidence="9" key="1">
    <citation type="submission" date="2022-07" db="EMBL/GenBank/DDBJ databases">
        <title>Enhanced cultured diversity of the mouse gut microbiota enables custom-made synthetic communities.</title>
        <authorList>
            <person name="Afrizal A."/>
        </authorList>
    </citation>
    <scope>NUCLEOTIDE SEQUENCE</scope>
    <source>
        <strain evidence="9">DSM 28593</strain>
    </source>
</reference>
<keyword evidence="4" id="KW-0309">Germination</keyword>
<feature type="transmembrane region" description="Helical" evidence="8">
    <location>
        <begin position="299"/>
        <end position="316"/>
    </location>
</feature>
<keyword evidence="6 8" id="KW-1133">Transmembrane helix</keyword>
<evidence type="ECO:0000256" key="8">
    <source>
        <dbReference type="SAM" id="Phobius"/>
    </source>
</evidence>
<feature type="transmembrane region" description="Helical" evidence="8">
    <location>
        <begin position="38"/>
        <end position="58"/>
    </location>
</feature>
<feature type="transmembrane region" description="Helical" evidence="8">
    <location>
        <begin position="255"/>
        <end position="279"/>
    </location>
</feature>
<dbReference type="Pfam" id="PF03845">
    <property type="entry name" value="Spore_permease"/>
    <property type="match status" value="1"/>
</dbReference>
<feature type="transmembrane region" description="Helical" evidence="8">
    <location>
        <begin position="114"/>
        <end position="132"/>
    </location>
</feature>
<evidence type="ECO:0000313" key="9">
    <source>
        <dbReference type="EMBL" id="MCR1899757.1"/>
    </source>
</evidence>
<keyword evidence="7 8" id="KW-0472">Membrane</keyword>
<accession>A0AAE3HFR7</accession>
<keyword evidence="5 8" id="KW-0812">Transmembrane</keyword>
<dbReference type="AlphaFoldDB" id="A0AAE3HFR7"/>
<comment type="subcellular location">
    <subcellularLocation>
        <location evidence="1">Membrane</location>
        <topology evidence="1">Multi-pass membrane protein</topology>
    </subcellularLocation>
</comment>
<dbReference type="RefSeq" id="WP_257532433.1">
    <property type="nucleotide sequence ID" value="NZ_JANKAS010000013.1"/>
</dbReference>
<organism evidence="9 10">
    <name type="scientific">Irregularibacter muris</name>
    <dbReference type="NCBI Taxonomy" id="1796619"/>
    <lineage>
        <taxon>Bacteria</taxon>
        <taxon>Bacillati</taxon>
        <taxon>Bacillota</taxon>
        <taxon>Clostridia</taxon>
        <taxon>Eubacteriales</taxon>
        <taxon>Eubacteriaceae</taxon>
        <taxon>Irregularibacter</taxon>
    </lineage>
</organism>
<sequence length="359" mass="40541">MSQKVRISTLQFVLLIIGLLFSDYAIMNPARAAMQDAWLAFIIGLLLGLCIITLYILIAKLHPGKTLVEILRESFGNWIGTFLSLLYMWYFIHIASLVLRSFTEYMGNITYVKTPQPILAIALILSVAYITRKGFEVMGRMAEIFIPVLIISVFLLTLVILKEVDVRFFFPLLKNGIKPVFKVGWGIATFPFGELVILLMIFPYLNEKNHLAKATYISVLISGLILFIITVRDLLVIGPSLLNLVAFPPNFSSSLIPALILEPLAAANMIIGGSFFLDVYIHSISLGIAQIFHLENHKAFILPICAVVVGVSAWLYESLSEMFRVAREVYPYYSFPFQVIIPLIVWIISFIKNRRQKSQ</sequence>
<proteinExistence type="inferred from homology"/>
<evidence type="ECO:0000256" key="7">
    <source>
        <dbReference type="ARBA" id="ARBA00023136"/>
    </source>
</evidence>
<dbReference type="Proteomes" id="UP001205748">
    <property type="component" value="Unassembled WGS sequence"/>
</dbReference>
<gene>
    <name evidence="9" type="ORF">NSA47_12290</name>
</gene>
<comment type="caution">
    <text evidence="9">The sequence shown here is derived from an EMBL/GenBank/DDBJ whole genome shotgun (WGS) entry which is preliminary data.</text>
</comment>
<protein>
    <submittedName>
        <fullName evidence="9">Endospore germination permease</fullName>
    </submittedName>
</protein>
<evidence type="ECO:0000313" key="10">
    <source>
        <dbReference type="Proteomes" id="UP001205748"/>
    </source>
</evidence>
<comment type="similarity">
    <text evidence="2">Belongs to the amino acid-polyamine-organocation (APC) superfamily. Spore germination protein (SGP) (TC 2.A.3.9) family.</text>
</comment>
<keyword evidence="3" id="KW-0813">Transport</keyword>
<dbReference type="PANTHER" id="PTHR34975">
    <property type="entry name" value="SPORE GERMINATION PROTEIN A2"/>
    <property type="match status" value="1"/>
</dbReference>
<feature type="transmembrane region" description="Helical" evidence="8">
    <location>
        <begin position="214"/>
        <end position="235"/>
    </location>
</feature>
<dbReference type="GO" id="GO:0009847">
    <property type="term" value="P:spore germination"/>
    <property type="evidence" value="ECO:0007669"/>
    <property type="project" value="InterPro"/>
</dbReference>
<keyword evidence="10" id="KW-1185">Reference proteome</keyword>
<feature type="transmembrane region" description="Helical" evidence="8">
    <location>
        <begin position="78"/>
        <end position="102"/>
    </location>
</feature>
<feature type="transmembrane region" description="Helical" evidence="8">
    <location>
        <begin position="144"/>
        <end position="161"/>
    </location>
</feature>
<feature type="transmembrane region" description="Helical" evidence="8">
    <location>
        <begin position="181"/>
        <end position="202"/>
    </location>
</feature>
<evidence type="ECO:0000256" key="3">
    <source>
        <dbReference type="ARBA" id="ARBA00022448"/>
    </source>
</evidence>
<evidence type="ECO:0000256" key="2">
    <source>
        <dbReference type="ARBA" id="ARBA00007998"/>
    </source>
</evidence>
<dbReference type="PANTHER" id="PTHR34975:SF2">
    <property type="entry name" value="SPORE GERMINATION PROTEIN A2"/>
    <property type="match status" value="1"/>
</dbReference>
<name>A0AAE3HFR7_9FIRM</name>
<dbReference type="GO" id="GO:0016020">
    <property type="term" value="C:membrane"/>
    <property type="evidence" value="ECO:0007669"/>
    <property type="project" value="UniProtKB-SubCell"/>
</dbReference>
<dbReference type="EMBL" id="JANKAS010000013">
    <property type="protein sequence ID" value="MCR1899757.1"/>
    <property type="molecule type" value="Genomic_DNA"/>
</dbReference>
<dbReference type="InterPro" id="IPR004761">
    <property type="entry name" value="Spore_GerAB"/>
</dbReference>
<evidence type="ECO:0000256" key="4">
    <source>
        <dbReference type="ARBA" id="ARBA00022544"/>
    </source>
</evidence>
<evidence type="ECO:0000256" key="1">
    <source>
        <dbReference type="ARBA" id="ARBA00004141"/>
    </source>
</evidence>
<evidence type="ECO:0000256" key="6">
    <source>
        <dbReference type="ARBA" id="ARBA00022989"/>
    </source>
</evidence>
<feature type="transmembrane region" description="Helical" evidence="8">
    <location>
        <begin position="332"/>
        <end position="351"/>
    </location>
</feature>
<dbReference type="NCBIfam" id="TIGR00912">
    <property type="entry name" value="2A0309"/>
    <property type="match status" value="1"/>
</dbReference>